<dbReference type="Gene3D" id="3.20.20.70">
    <property type="entry name" value="Aldolase class I"/>
    <property type="match status" value="1"/>
</dbReference>
<dbReference type="Proteomes" id="UP000028401">
    <property type="component" value="Unassembled WGS sequence"/>
</dbReference>
<reference evidence="7 8" key="1">
    <citation type="submission" date="2014-06" db="EMBL/GenBank/DDBJ databases">
        <title>Draft genome sequence of the putrescine producing strain Lactococcus lactis subsp cremoris GE214.</title>
        <authorList>
            <person name="Ladero V."/>
            <person name="Linares D.M."/>
            <person name="del Rio B."/>
            <person name="Mayo B."/>
            <person name="Martin M.C."/>
            <person name="Fernandez M."/>
            <person name="Alvarez M.A."/>
        </authorList>
    </citation>
    <scope>NUCLEOTIDE SEQUENCE [LARGE SCALE GENOMIC DNA]</scope>
    <source>
        <strain evidence="7 8">GE214</strain>
    </source>
</reference>
<dbReference type="RefSeq" id="WP_011834761.1">
    <property type="nucleotide sequence ID" value="NZ_AZSI01000008.1"/>
</dbReference>
<feature type="binding site" evidence="6">
    <location>
        <position position="188"/>
    </location>
    <ligand>
        <name>3-dehydroquinate</name>
        <dbReference type="ChEBI" id="CHEBI:32364"/>
    </ligand>
</feature>
<feature type="binding site" evidence="6">
    <location>
        <position position="207"/>
    </location>
    <ligand>
        <name>3-dehydroquinate</name>
        <dbReference type="ChEBI" id="CHEBI:32364"/>
    </ligand>
</feature>
<comment type="catalytic activity">
    <reaction evidence="1 6">
        <text>3-dehydroquinate = 3-dehydroshikimate + H2O</text>
        <dbReference type="Rhea" id="RHEA:21096"/>
        <dbReference type="ChEBI" id="CHEBI:15377"/>
        <dbReference type="ChEBI" id="CHEBI:16630"/>
        <dbReference type="ChEBI" id="CHEBI:32364"/>
        <dbReference type="EC" id="4.2.1.10"/>
    </reaction>
</comment>
<dbReference type="GO" id="GO:0008652">
    <property type="term" value="P:amino acid biosynthetic process"/>
    <property type="evidence" value="ECO:0007669"/>
    <property type="project" value="UniProtKB-KW"/>
</dbReference>
<organism evidence="7 8">
    <name type="scientific">Lactococcus cremoris subsp. cremoris GE214</name>
    <dbReference type="NCBI Taxonomy" id="1415168"/>
    <lineage>
        <taxon>Bacteria</taxon>
        <taxon>Bacillati</taxon>
        <taxon>Bacillota</taxon>
        <taxon>Bacilli</taxon>
        <taxon>Lactobacillales</taxon>
        <taxon>Streptococcaceae</taxon>
        <taxon>Lactococcus</taxon>
        <taxon>Lactococcus cremoris subsp. cremoris</taxon>
    </lineage>
</organism>
<protein>
    <recommendedName>
        <fullName evidence="6">3-dehydroquinate dehydratase</fullName>
        <shortName evidence="6">3-dehydroquinase</shortName>
        <ecNumber evidence="6">4.2.1.10</ecNumber>
    </recommendedName>
    <alternativeName>
        <fullName evidence="6">Type I DHQase</fullName>
    </alternativeName>
    <alternativeName>
        <fullName evidence="6">Type I dehydroquinase</fullName>
        <shortName evidence="6">DHQ1</shortName>
    </alternativeName>
</protein>
<dbReference type="GO" id="GO:0009423">
    <property type="term" value="P:chorismate biosynthetic process"/>
    <property type="evidence" value="ECO:0007669"/>
    <property type="project" value="UniProtKB-UniRule"/>
</dbReference>
<dbReference type="SMR" id="A0A084ADM4"/>
<dbReference type="CDD" id="cd00502">
    <property type="entry name" value="DHQase_I"/>
    <property type="match status" value="1"/>
</dbReference>
<dbReference type="GO" id="GO:0003855">
    <property type="term" value="F:3-dehydroquinate dehydratase activity"/>
    <property type="evidence" value="ECO:0007669"/>
    <property type="project" value="UniProtKB-UniRule"/>
</dbReference>
<accession>A0A084ADM4</accession>
<evidence type="ECO:0000256" key="3">
    <source>
        <dbReference type="ARBA" id="ARBA00023141"/>
    </source>
</evidence>
<feature type="binding site" evidence="6">
    <location>
        <begin position="33"/>
        <end position="35"/>
    </location>
    <ligand>
        <name>3-dehydroquinate</name>
        <dbReference type="ChEBI" id="CHEBI:32364"/>
    </ligand>
</feature>
<comment type="caution">
    <text evidence="7">The sequence shown here is derived from an EMBL/GenBank/DDBJ whole genome shotgun (WGS) entry which is preliminary data.</text>
</comment>
<dbReference type="SUPFAM" id="SSF51569">
    <property type="entry name" value="Aldolase"/>
    <property type="match status" value="1"/>
</dbReference>
<comment type="function">
    <text evidence="6">Involved in the third step of the chorismate pathway, which leads to the biosynthesis of aromatic amino acids. Catalyzes the cis-dehydration of 3-dehydroquinate (DHQ) and introduces the first double bond of the aromatic ring to yield 3-dehydroshikimate.</text>
</comment>
<feature type="binding site" evidence="6">
    <location>
        <position position="211"/>
    </location>
    <ligand>
        <name>3-dehydroquinate</name>
        <dbReference type="ChEBI" id="CHEBI:32364"/>
    </ligand>
</feature>
<dbReference type="GO" id="GO:0009073">
    <property type="term" value="P:aromatic amino acid family biosynthetic process"/>
    <property type="evidence" value="ECO:0007669"/>
    <property type="project" value="UniProtKB-KW"/>
</dbReference>
<evidence type="ECO:0000313" key="7">
    <source>
        <dbReference type="EMBL" id="KEY63403.1"/>
    </source>
</evidence>
<dbReference type="PANTHER" id="PTHR43699">
    <property type="entry name" value="3-DEHYDROQUINATE DEHYDRATASE"/>
    <property type="match status" value="1"/>
</dbReference>
<evidence type="ECO:0000256" key="1">
    <source>
        <dbReference type="ARBA" id="ARBA00001864"/>
    </source>
</evidence>
<dbReference type="FunFam" id="3.20.20.70:FF:000047">
    <property type="entry name" value="3-dehydroquinate dehydratase"/>
    <property type="match status" value="1"/>
</dbReference>
<dbReference type="UniPathway" id="UPA00053">
    <property type="reaction ID" value="UER00086"/>
</dbReference>
<evidence type="ECO:0000256" key="6">
    <source>
        <dbReference type="HAMAP-Rule" id="MF_00214"/>
    </source>
</evidence>
<dbReference type="PANTHER" id="PTHR43699:SF1">
    <property type="entry name" value="3-DEHYDROQUINATE DEHYDRATASE"/>
    <property type="match status" value="1"/>
</dbReference>
<dbReference type="EMBL" id="AZSI01000008">
    <property type="protein sequence ID" value="KEY63403.1"/>
    <property type="molecule type" value="Genomic_DNA"/>
</dbReference>
<sequence length="229" mass="26309">MRRTKIVVPIMLTELTELEKVSVSDYHSADIVEWRADFLSADDIFEMAPKFFEKFKESKILFTLRTVREGGNIQVSEKKYLQILQEILKFDPDYIDVEYFSHGPSFAALKNYREKIVLSYHNFDEVPTDLTSRLIKMHEEGTAFVKVAVMPERECDVLDLLQITRDMTLEYGNHFISMAMGDLGRLSRISGYLTGSCWTFASLENSSAPGQISLKETVEILDLLENELA</sequence>
<comment type="subunit">
    <text evidence="6">Homodimer.</text>
</comment>
<comment type="pathway">
    <text evidence="6">Metabolic intermediate biosynthesis; chorismate biosynthesis; chorismate from D-erythrose 4-phosphate and phosphoenolpyruvate: step 3/7.</text>
</comment>
<dbReference type="AlphaFoldDB" id="A0A084ADM4"/>
<evidence type="ECO:0000313" key="8">
    <source>
        <dbReference type="Proteomes" id="UP000028401"/>
    </source>
</evidence>
<dbReference type="Pfam" id="PF01487">
    <property type="entry name" value="DHquinase_I"/>
    <property type="match status" value="1"/>
</dbReference>
<dbReference type="HAMAP" id="MF_00214">
    <property type="entry name" value="AroD"/>
    <property type="match status" value="1"/>
</dbReference>
<evidence type="ECO:0000256" key="4">
    <source>
        <dbReference type="ARBA" id="ARBA00023239"/>
    </source>
</evidence>
<dbReference type="InterPro" id="IPR050146">
    <property type="entry name" value="Type-I_3-dehydroquinase"/>
</dbReference>
<comment type="caution">
    <text evidence="6">Lacks conserved residue(s) required for the propagation of feature annotation.</text>
</comment>
<dbReference type="PATRIC" id="fig|1415168.3.peg.374"/>
<gene>
    <name evidence="6" type="primary">aroD</name>
    <name evidence="7" type="ORF">U725_00357</name>
</gene>
<keyword evidence="4 6" id="KW-0456">Lyase</keyword>
<dbReference type="InterPro" id="IPR001381">
    <property type="entry name" value="DHquinase_I"/>
</dbReference>
<dbReference type="GO" id="GO:0046279">
    <property type="term" value="P:3,4-dihydroxybenzoate biosynthetic process"/>
    <property type="evidence" value="ECO:0007669"/>
    <property type="project" value="TreeGrafter"/>
</dbReference>
<dbReference type="EC" id="4.2.1.10" evidence="6"/>
<feature type="active site" description="Proton donor/acceptor" evidence="6">
    <location>
        <position position="121"/>
    </location>
</feature>
<keyword evidence="3 6" id="KW-0057">Aromatic amino acid biosynthesis</keyword>
<keyword evidence="5 6" id="KW-0704">Schiff base</keyword>
<feature type="active site" description="Schiff-base intermediate with substrate" evidence="6">
    <location>
        <position position="146"/>
    </location>
</feature>
<proteinExistence type="inferred from homology"/>
<evidence type="ECO:0000256" key="2">
    <source>
        <dbReference type="ARBA" id="ARBA00022605"/>
    </source>
</evidence>
<dbReference type="NCBIfam" id="TIGR01093">
    <property type="entry name" value="aroD"/>
    <property type="match status" value="1"/>
</dbReference>
<comment type="similarity">
    <text evidence="6">Belongs to the type-I 3-dehydroquinase family.</text>
</comment>
<dbReference type="InterPro" id="IPR013785">
    <property type="entry name" value="Aldolase_TIM"/>
</dbReference>
<keyword evidence="2 6" id="KW-0028">Amino-acid biosynthesis</keyword>
<name>A0A084ADM4_LACLC</name>
<evidence type="ECO:0000256" key="5">
    <source>
        <dbReference type="ARBA" id="ARBA00023270"/>
    </source>
</evidence>
<feature type="binding site" evidence="6">
    <location>
        <position position="65"/>
    </location>
    <ligand>
        <name>3-dehydroquinate</name>
        <dbReference type="ChEBI" id="CHEBI:32364"/>
    </ligand>
</feature>